<gene>
    <name evidence="1" type="ORF">SAMN04489864_104327</name>
</gene>
<proteinExistence type="predicted"/>
<organism evidence="1 2">
    <name type="scientific">Pedobacter insulae</name>
    <dbReference type="NCBI Taxonomy" id="414048"/>
    <lineage>
        <taxon>Bacteria</taxon>
        <taxon>Pseudomonadati</taxon>
        <taxon>Bacteroidota</taxon>
        <taxon>Sphingobacteriia</taxon>
        <taxon>Sphingobacteriales</taxon>
        <taxon>Sphingobacteriaceae</taxon>
        <taxon>Pedobacter</taxon>
    </lineage>
</organism>
<dbReference type="STRING" id="414048.SAMN04489864_104327"/>
<keyword evidence="2" id="KW-1185">Reference proteome</keyword>
<dbReference type="RefSeq" id="WP_143095939.1">
    <property type="nucleotide sequence ID" value="NZ_FOPP01000004.1"/>
</dbReference>
<accession>A0A1I2X0S4</accession>
<name>A0A1I2X0S4_9SPHI</name>
<dbReference type="Proteomes" id="UP000199666">
    <property type="component" value="Unassembled WGS sequence"/>
</dbReference>
<dbReference type="AlphaFoldDB" id="A0A1I2X0S4"/>
<evidence type="ECO:0000313" key="2">
    <source>
        <dbReference type="Proteomes" id="UP000199666"/>
    </source>
</evidence>
<evidence type="ECO:0000313" key="1">
    <source>
        <dbReference type="EMBL" id="SFH05541.1"/>
    </source>
</evidence>
<sequence>MKYETIFIMARVAVHADHINLGDIVHEIETQSKLTLSDTANINILETEILVSRVRNIKNINHGTQHKL</sequence>
<dbReference type="OrthoDB" id="773021at2"/>
<protein>
    <submittedName>
        <fullName evidence="1">Uncharacterized protein</fullName>
    </submittedName>
</protein>
<dbReference type="EMBL" id="FOPP01000004">
    <property type="protein sequence ID" value="SFH05541.1"/>
    <property type="molecule type" value="Genomic_DNA"/>
</dbReference>
<reference evidence="1 2" key="1">
    <citation type="submission" date="2016-10" db="EMBL/GenBank/DDBJ databases">
        <authorList>
            <person name="de Groot N.N."/>
        </authorList>
    </citation>
    <scope>NUCLEOTIDE SEQUENCE [LARGE SCALE GENOMIC DNA]</scope>
    <source>
        <strain evidence="1 2">DSM 18684</strain>
    </source>
</reference>